<dbReference type="InterPro" id="IPR043131">
    <property type="entry name" value="BCAT-like_N"/>
</dbReference>
<keyword evidence="7" id="KW-0032">Aminotransferase</keyword>
<dbReference type="STRING" id="717606.PaecuDRAFT_2110"/>
<dbReference type="Pfam" id="PF01063">
    <property type="entry name" value="Aminotran_4"/>
    <property type="match status" value="1"/>
</dbReference>
<sequence>MKVGYNGSVIHAEEAVVGVFDHGFLYGMGLFETFRTYGGRPHLLDAHLQRLREGCEALRIRYSPDPSQIESWLVAVMKANELTDAYVRLTVSAGDGGLGLPAGDYEQPNVWLLVKPLPPTAPQLYETGRELRLLRTIRNTPEGDIRLKSLHYMNNIIAKQELQLSGASPGAEGLLLSKEGWLTEGIVSNLFFVRNGIICTPSLLTGILPGVTRAHVLTLAEQAGFVIEEGLYRWDELLDADEVWVTNSIQELVPVTSLADGAGNCAPIGDGTAGPVLRKLLKLYRSF</sequence>
<dbReference type="FunFam" id="3.20.10.10:FF:000002">
    <property type="entry name" value="D-alanine aminotransferase"/>
    <property type="match status" value="1"/>
</dbReference>
<keyword evidence="8" id="KW-1185">Reference proteome</keyword>
<dbReference type="Proteomes" id="UP000005387">
    <property type="component" value="Unassembled WGS sequence"/>
</dbReference>
<dbReference type="InterPro" id="IPR018300">
    <property type="entry name" value="Aminotrans_IV_CS"/>
</dbReference>
<keyword evidence="7" id="KW-0808">Transferase</keyword>
<dbReference type="Gene3D" id="3.20.10.10">
    <property type="entry name" value="D-amino Acid Aminotransferase, subunit A, domain 2"/>
    <property type="match status" value="1"/>
</dbReference>
<dbReference type="AlphaFoldDB" id="E0I8X6"/>
<dbReference type="eggNOG" id="COG0115">
    <property type="taxonomic scope" value="Bacteria"/>
</dbReference>
<name>E0I8X6_9BACL</name>
<reference evidence="7 8" key="1">
    <citation type="submission" date="2010-07" db="EMBL/GenBank/DDBJ databases">
        <title>The draft genome of Paenibacillus curdlanolyticus YK9.</title>
        <authorList>
            <consortium name="US DOE Joint Genome Institute (JGI-PGF)"/>
            <person name="Lucas S."/>
            <person name="Copeland A."/>
            <person name="Lapidus A."/>
            <person name="Cheng J.-F."/>
            <person name="Bruce D."/>
            <person name="Goodwin L."/>
            <person name="Pitluck S."/>
            <person name="Land M.L."/>
            <person name="Hauser L."/>
            <person name="Chang Y.-J."/>
            <person name="Jeffries C."/>
            <person name="Anderson I.J."/>
            <person name="Johnson E."/>
            <person name="Loganathan U."/>
            <person name="Mulhopadhyay B."/>
            <person name="Kyrpides N."/>
            <person name="Woyke T.J."/>
        </authorList>
    </citation>
    <scope>NUCLEOTIDE SEQUENCE [LARGE SCALE GENOMIC DNA]</scope>
    <source>
        <strain evidence="7 8">YK9</strain>
    </source>
</reference>
<dbReference type="PANTHER" id="PTHR42743">
    <property type="entry name" value="AMINO-ACID AMINOTRANSFERASE"/>
    <property type="match status" value="1"/>
</dbReference>
<dbReference type="InterPro" id="IPR036038">
    <property type="entry name" value="Aminotransferase-like"/>
</dbReference>
<dbReference type="OrthoDB" id="9805628at2"/>
<evidence type="ECO:0000256" key="5">
    <source>
        <dbReference type="RuleBase" id="RU004106"/>
    </source>
</evidence>
<dbReference type="RefSeq" id="WP_006038110.1">
    <property type="nucleotide sequence ID" value="NZ_AEDD01000005.1"/>
</dbReference>
<gene>
    <name evidence="7" type="ORF">PaecuDRAFT_2110</name>
</gene>
<dbReference type="EMBL" id="AEDD01000005">
    <property type="protein sequence ID" value="EFM10860.1"/>
    <property type="molecule type" value="Genomic_DNA"/>
</dbReference>
<organism evidence="7 8">
    <name type="scientific">Paenibacillus curdlanolyticus YK9</name>
    <dbReference type="NCBI Taxonomy" id="717606"/>
    <lineage>
        <taxon>Bacteria</taxon>
        <taxon>Bacillati</taxon>
        <taxon>Bacillota</taxon>
        <taxon>Bacilli</taxon>
        <taxon>Bacillales</taxon>
        <taxon>Paenibacillaceae</taxon>
        <taxon>Paenibacillus</taxon>
    </lineage>
</organism>
<evidence type="ECO:0000256" key="3">
    <source>
        <dbReference type="ARBA" id="ARBA00011738"/>
    </source>
</evidence>
<evidence type="ECO:0000313" key="7">
    <source>
        <dbReference type="EMBL" id="EFM10860.1"/>
    </source>
</evidence>
<comment type="similarity">
    <text evidence="2 5">Belongs to the class-IV pyridoxal-phosphate-dependent aminotransferase family.</text>
</comment>
<comment type="cofactor">
    <cofactor evidence="1 6">
        <name>pyridoxal 5'-phosphate</name>
        <dbReference type="ChEBI" id="CHEBI:597326"/>
    </cofactor>
</comment>
<comment type="subunit">
    <text evidence="3">Homodimer.</text>
</comment>
<dbReference type="GO" id="GO:0046394">
    <property type="term" value="P:carboxylic acid biosynthetic process"/>
    <property type="evidence" value="ECO:0007669"/>
    <property type="project" value="UniProtKB-ARBA"/>
</dbReference>
<dbReference type="InterPro" id="IPR050571">
    <property type="entry name" value="Class-IV_PLP-Dep_Aminotrnsfr"/>
</dbReference>
<dbReference type="SUPFAM" id="SSF56752">
    <property type="entry name" value="D-aminoacid aminotransferase-like PLP-dependent enzymes"/>
    <property type="match status" value="1"/>
</dbReference>
<proteinExistence type="inferred from homology"/>
<dbReference type="PROSITE" id="PS00770">
    <property type="entry name" value="AA_TRANSFER_CLASS_4"/>
    <property type="match status" value="1"/>
</dbReference>
<evidence type="ECO:0000256" key="6">
    <source>
        <dbReference type="RuleBase" id="RU004516"/>
    </source>
</evidence>
<dbReference type="GO" id="GO:0008483">
    <property type="term" value="F:transaminase activity"/>
    <property type="evidence" value="ECO:0007669"/>
    <property type="project" value="UniProtKB-KW"/>
</dbReference>
<dbReference type="InterPro" id="IPR043132">
    <property type="entry name" value="BCAT-like_C"/>
</dbReference>
<dbReference type="Gene3D" id="3.30.470.10">
    <property type="match status" value="1"/>
</dbReference>
<protein>
    <submittedName>
        <fullName evidence="7">Aminotransferase class IV</fullName>
    </submittedName>
</protein>
<dbReference type="GO" id="GO:0005829">
    <property type="term" value="C:cytosol"/>
    <property type="evidence" value="ECO:0007669"/>
    <property type="project" value="TreeGrafter"/>
</dbReference>
<evidence type="ECO:0000313" key="8">
    <source>
        <dbReference type="Proteomes" id="UP000005387"/>
    </source>
</evidence>
<dbReference type="InterPro" id="IPR001544">
    <property type="entry name" value="Aminotrans_IV"/>
</dbReference>
<dbReference type="PANTHER" id="PTHR42743:SF11">
    <property type="entry name" value="AMINODEOXYCHORISMATE LYASE"/>
    <property type="match status" value="1"/>
</dbReference>
<evidence type="ECO:0000256" key="2">
    <source>
        <dbReference type="ARBA" id="ARBA00009320"/>
    </source>
</evidence>
<evidence type="ECO:0000256" key="4">
    <source>
        <dbReference type="ARBA" id="ARBA00022898"/>
    </source>
</evidence>
<dbReference type="GO" id="GO:0008652">
    <property type="term" value="P:amino acid biosynthetic process"/>
    <property type="evidence" value="ECO:0007669"/>
    <property type="project" value="UniProtKB-ARBA"/>
</dbReference>
<keyword evidence="4 6" id="KW-0663">Pyridoxal phosphate</keyword>
<dbReference type="CDD" id="cd00449">
    <property type="entry name" value="PLPDE_IV"/>
    <property type="match status" value="1"/>
</dbReference>
<accession>E0I8X6</accession>
<evidence type="ECO:0000256" key="1">
    <source>
        <dbReference type="ARBA" id="ARBA00001933"/>
    </source>
</evidence>